<dbReference type="Pfam" id="PF13699">
    <property type="entry name" value="eCIS_core"/>
    <property type="match status" value="1"/>
</dbReference>
<comment type="caution">
    <text evidence="3">The sequence shown here is derived from an EMBL/GenBank/DDBJ whole genome shotgun (WGS) entry which is preliminary data.</text>
</comment>
<name>I3IIA8_9BACT</name>
<dbReference type="eggNOG" id="ENOG503428D">
    <property type="taxonomic scope" value="Bacteria"/>
</dbReference>
<evidence type="ECO:0000256" key="1">
    <source>
        <dbReference type="SAM" id="MobiDB-lite"/>
    </source>
</evidence>
<keyword evidence="4" id="KW-1185">Reference proteome</keyword>
<dbReference type="InterPro" id="IPR025295">
    <property type="entry name" value="eCIS_core_dom"/>
</dbReference>
<evidence type="ECO:0000259" key="2">
    <source>
        <dbReference type="Pfam" id="PF13699"/>
    </source>
</evidence>
<evidence type="ECO:0000313" key="3">
    <source>
        <dbReference type="EMBL" id="GAB61453.1"/>
    </source>
</evidence>
<reference evidence="3 4" key="1">
    <citation type="journal article" date="2012" name="FEBS Lett.">
        <title>Anammox organism KSU-1 expresses a NirK-type copper-containing nitrite reductase instead of a NirS-type with cytochrome cd1.</title>
        <authorList>
            <person name="Hira D."/>
            <person name="Toh H."/>
            <person name="Migita C.T."/>
            <person name="Okubo H."/>
            <person name="Nishiyama T."/>
            <person name="Hattori M."/>
            <person name="Furukawa K."/>
            <person name="Fujii T."/>
        </authorList>
    </citation>
    <scope>NUCLEOTIDE SEQUENCE [LARGE SCALE GENOMIC DNA]</scope>
</reference>
<proteinExistence type="predicted"/>
<gene>
    <name evidence="3" type="ORF">KSU1_B0596</name>
</gene>
<dbReference type="EMBL" id="BAFH01000002">
    <property type="protein sequence ID" value="GAB61453.1"/>
    <property type="molecule type" value="Genomic_DNA"/>
</dbReference>
<organism evidence="3 4">
    <name type="scientific">Candidatus Jettenia caeni</name>
    <dbReference type="NCBI Taxonomy" id="247490"/>
    <lineage>
        <taxon>Bacteria</taxon>
        <taxon>Pseudomonadati</taxon>
        <taxon>Planctomycetota</taxon>
        <taxon>Candidatus Brocadiia</taxon>
        <taxon>Candidatus Brocadiales</taxon>
        <taxon>Candidatus Brocadiaceae</taxon>
        <taxon>Candidatus Jettenia</taxon>
    </lineage>
</organism>
<evidence type="ECO:0000313" key="4">
    <source>
        <dbReference type="Proteomes" id="UP000002985"/>
    </source>
</evidence>
<feature type="region of interest" description="Disordered" evidence="1">
    <location>
        <begin position="111"/>
        <end position="130"/>
    </location>
</feature>
<feature type="domain" description="eCIS core" evidence="2">
    <location>
        <begin position="179"/>
        <end position="251"/>
    </location>
</feature>
<dbReference type="Proteomes" id="UP000002985">
    <property type="component" value="Unassembled WGS sequence"/>
</dbReference>
<sequence>MINLNEVKKREIVKHITRDFAPLTQRLNRIGIIENKKKILEKKWSRFSEDVKGKYNSGVIDLKSLKAKEKIEDVRRKYSVNRDRVFSMESKENLLFPKINVWESWPGNRNMQSSYSMPGPSKERKEAEGLKQKYVVNRESVSSFKSKKDMPRTGTNETNFEKENLKTKIERSSHLVLNSSLKDFLAGILSIRIPSVKIYANQASDALAKKFSADAITYEDKILLKNGKYNSHDKEDIALLGHELTHIAESSMEKRNAPGYTRPDIFNRGEQEALNNEKKVLQYFSSIETSEGYKEPSSFSHGDSYAKGNQMPLKQAHSIKTALSSRDLGSPSETNMRVNVPTELSEKQLRMIKEEVYRDIMNRIKIDFERGG</sequence>
<protein>
    <recommendedName>
        <fullName evidence="2">eCIS core domain-containing protein</fullName>
    </recommendedName>
</protein>
<dbReference type="OrthoDB" id="292792at2"/>
<feature type="compositionally biased region" description="Basic and acidic residues" evidence="1">
    <location>
        <begin position="121"/>
        <end position="130"/>
    </location>
</feature>
<accession>I3IIA8</accession>
<dbReference type="AlphaFoldDB" id="I3IIA8"/>